<dbReference type="EMBL" id="JAESVG020000006">
    <property type="protein sequence ID" value="KAG8626845.1"/>
    <property type="molecule type" value="Genomic_DNA"/>
</dbReference>
<evidence type="ECO:0000259" key="6">
    <source>
        <dbReference type="Pfam" id="PF01266"/>
    </source>
</evidence>
<name>A0A8K0L3P0_9PEZI</name>
<evidence type="ECO:0000256" key="1">
    <source>
        <dbReference type="ARBA" id="ARBA00001974"/>
    </source>
</evidence>
<dbReference type="Pfam" id="PF01266">
    <property type="entry name" value="DAO"/>
    <property type="match status" value="1"/>
</dbReference>
<dbReference type="GO" id="GO:0050660">
    <property type="term" value="F:flavin adenine dinucleotide binding"/>
    <property type="evidence" value="ECO:0007669"/>
    <property type="project" value="InterPro"/>
</dbReference>
<dbReference type="InterPro" id="IPR045170">
    <property type="entry name" value="MTOX"/>
</dbReference>
<dbReference type="GO" id="GO:0050031">
    <property type="term" value="F:L-pipecolate oxidase activity"/>
    <property type="evidence" value="ECO:0007669"/>
    <property type="project" value="TreeGrafter"/>
</dbReference>
<dbReference type="PANTHER" id="PTHR10961:SF46">
    <property type="entry name" value="PEROXISOMAL SARCOSINE OXIDASE"/>
    <property type="match status" value="1"/>
</dbReference>
<evidence type="ECO:0000256" key="4">
    <source>
        <dbReference type="ARBA" id="ARBA00022827"/>
    </source>
</evidence>
<keyword evidence="5" id="KW-0560">Oxidoreductase</keyword>
<evidence type="ECO:0000256" key="3">
    <source>
        <dbReference type="ARBA" id="ARBA00022630"/>
    </source>
</evidence>
<sequence>MAPLEQDPSSILILGSGVFGLSTAYHLTQHPAYASTKITLVDRSPFPPPDGSSIDTSRIVRADYADIAYAQLCLEAQNLWRNSWWGEGVYHEDGLAIAIKNPSEAAQTSGANLTGQEYMRKSLENVQRLGLKPGVDVDVLPTSEALRGLFNQPSDSNAAPDFDADLGYINRRSGWADACGSMSKLLEKVAATGRVEFVTTQVTKLLYTSSSSSPSGHIVSGATLKDGTTLHADLTILATGAWTPSLIDMCGRASATGQILAYLPLSPTEQAQLSTNPTILNESTGLFIITPSNNELKVARHGYGYANPCTIPNPSPSPAKGEETITTSLPSTVYDHPPPSDPESALPLEARVALRTFLSQTFPSLANRPFTSARICWYLDTPTSNWIIDHHPSYPGLFIATGGSGHAFKFAPVLGEKVINRIRGEEVGCGFGRGEQWDWPKEKCKERSERDVREGLVWSVDWRGGRKGMRLAEEMEREGRGRL</sequence>
<dbReference type="GO" id="GO:0008115">
    <property type="term" value="F:sarcosine oxidase activity"/>
    <property type="evidence" value="ECO:0007669"/>
    <property type="project" value="TreeGrafter"/>
</dbReference>
<evidence type="ECO:0000313" key="8">
    <source>
        <dbReference type="Proteomes" id="UP000809789"/>
    </source>
</evidence>
<organism evidence="7 8">
    <name type="scientific">Elsinoe batatas</name>
    <dbReference type="NCBI Taxonomy" id="2601811"/>
    <lineage>
        <taxon>Eukaryota</taxon>
        <taxon>Fungi</taxon>
        <taxon>Dikarya</taxon>
        <taxon>Ascomycota</taxon>
        <taxon>Pezizomycotina</taxon>
        <taxon>Dothideomycetes</taxon>
        <taxon>Dothideomycetidae</taxon>
        <taxon>Myriangiales</taxon>
        <taxon>Elsinoaceae</taxon>
        <taxon>Elsinoe</taxon>
    </lineage>
</organism>
<comment type="caution">
    <text evidence="7">The sequence shown here is derived from an EMBL/GenBank/DDBJ whole genome shotgun (WGS) entry which is preliminary data.</text>
</comment>
<evidence type="ECO:0000256" key="2">
    <source>
        <dbReference type="ARBA" id="ARBA00010989"/>
    </source>
</evidence>
<comment type="similarity">
    <text evidence="2">Belongs to the MSOX/MTOX family.</text>
</comment>
<protein>
    <recommendedName>
        <fullName evidence="6">FAD dependent oxidoreductase domain-containing protein</fullName>
    </recommendedName>
</protein>
<reference evidence="7" key="1">
    <citation type="submission" date="2021-07" db="EMBL/GenBank/DDBJ databases">
        <title>Elsinoe batatas strain:CRI-CJ2 Genome sequencing and assembly.</title>
        <authorList>
            <person name="Huang L."/>
        </authorList>
    </citation>
    <scope>NUCLEOTIDE SEQUENCE</scope>
    <source>
        <strain evidence="7">CRI-CJ2</strain>
    </source>
</reference>
<keyword evidence="3" id="KW-0285">Flavoprotein</keyword>
<comment type="cofactor">
    <cofactor evidence="1">
        <name>FAD</name>
        <dbReference type="ChEBI" id="CHEBI:57692"/>
    </cofactor>
</comment>
<evidence type="ECO:0000256" key="5">
    <source>
        <dbReference type="ARBA" id="ARBA00023002"/>
    </source>
</evidence>
<dbReference type="Gene3D" id="3.30.9.10">
    <property type="entry name" value="D-Amino Acid Oxidase, subunit A, domain 2"/>
    <property type="match status" value="1"/>
</dbReference>
<dbReference type="GO" id="GO:0004657">
    <property type="term" value="F:proline dehydrogenase activity"/>
    <property type="evidence" value="ECO:0007669"/>
    <property type="project" value="TreeGrafter"/>
</dbReference>
<dbReference type="PANTHER" id="PTHR10961">
    <property type="entry name" value="PEROXISOMAL SARCOSINE OXIDASE"/>
    <property type="match status" value="1"/>
</dbReference>
<dbReference type="InterPro" id="IPR036188">
    <property type="entry name" value="FAD/NAD-bd_sf"/>
</dbReference>
<proteinExistence type="inferred from homology"/>
<dbReference type="AlphaFoldDB" id="A0A8K0L3P0"/>
<accession>A0A8K0L3P0</accession>
<dbReference type="SUPFAM" id="SSF51905">
    <property type="entry name" value="FAD/NAD(P)-binding domain"/>
    <property type="match status" value="1"/>
</dbReference>
<keyword evidence="8" id="KW-1185">Reference proteome</keyword>
<keyword evidence="4" id="KW-0274">FAD</keyword>
<dbReference type="OrthoDB" id="2219495at2759"/>
<dbReference type="InterPro" id="IPR006076">
    <property type="entry name" value="FAD-dep_OxRdtase"/>
</dbReference>
<gene>
    <name evidence="7" type="ORF">KVT40_005790</name>
</gene>
<feature type="domain" description="FAD dependent oxidoreductase" evidence="6">
    <location>
        <begin position="11"/>
        <end position="418"/>
    </location>
</feature>
<evidence type="ECO:0000313" key="7">
    <source>
        <dbReference type="EMBL" id="KAG8626845.1"/>
    </source>
</evidence>
<dbReference type="Gene3D" id="3.50.50.60">
    <property type="entry name" value="FAD/NAD(P)-binding domain"/>
    <property type="match status" value="1"/>
</dbReference>
<dbReference type="Proteomes" id="UP000809789">
    <property type="component" value="Unassembled WGS sequence"/>
</dbReference>